<comment type="caution">
    <text evidence="1">The sequence shown here is derived from an EMBL/GenBank/DDBJ whole genome shotgun (WGS) entry which is preliminary data.</text>
</comment>
<organism evidence="1 2">
    <name type="scientific">Haematococcus lacustris</name>
    <name type="common">Green alga</name>
    <name type="synonym">Haematococcus pluvialis</name>
    <dbReference type="NCBI Taxonomy" id="44745"/>
    <lineage>
        <taxon>Eukaryota</taxon>
        <taxon>Viridiplantae</taxon>
        <taxon>Chlorophyta</taxon>
        <taxon>core chlorophytes</taxon>
        <taxon>Chlorophyceae</taxon>
        <taxon>CS clade</taxon>
        <taxon>Chlamydomonadales</taxon>
        <taxon>Haematococcaceae</taxon>
        <taxon>Haematococcus</taxon>
    </lineage>
</organism>
<keyword evidence="2" id="KW-1185">Reference proteome</keyword>
<protein>
    <submittedName>
        <fullName evidence="1">Uncharacterized protein</fullName>
    </submittedName>
</protein>
<evidence type="ECO:0000313" key="1">
    <source>
        <dbReference type="EMBL" id="GFH24787.1"/>
    </source>
</evidence>
<proteinExistence type="predicted"/>
<feature type="non-terminal residue" evidence="1">
    <location>
        <position position="139"/>
    </location>
</feature>
<sequence length="139" mass="15187">MSCPVVRGFAPGTCHRSGLAIASSAWHQWSFRCRMSPMCVLSTVNLCPLLIGLASGVQAYDHRGKAGVNGTHGFPCQSVLTDRLGRGVMTEIKLSLTWKEAEEHRQAKEGPDCEKGYRLARLMKIKDRSVGMAGKRRGA</sequence>
<dbReference type="EMBL" id="BLLF01002632">
    <property type="protein sequence ID" value="GFH24787.1"/>
    <property type="molecule type" value="Genomic_DNA"/>
</dbReference>
<name>A0A699ZPM9_HAELA</name>
<gene>
    <name evidence="1" type="ORF">HaLaN_22642</name>
</gene>
<evidence type="ECO:0000313" key="2">
    <source>
        <dbReference type="Proteomes" id="UP000485058"/>
    </source>
</evidence>
<dbReference type="Proteomes" id="UP000485058">
    <property type="component" value="Unassembled WGS sequence"/>
</dbReference>
<reference evidence="1 2" key="1">
    <citation type="submission" date="2020-02" db="EMBL/GenBank/DDBJ databases">
        <title>Draft genome sequence of Haematococcus lacustris strain NIES-144.</title>
        <authorList>
            <person name="Morimoto D."/>
            <person name="Nakagawa S."/>
            <person name="Yoshida T."/>
            <person name="Sawayama S."/>
        </authorList>
    </citation>
    <scope>NUCLEOTIDE SEQUENCE [LARGE SCALE GENOMIC DNA]</scope>
    <source>
        <strain evidence="1 2">NIES-144</strain>
    </source>
</reference>
<dbReference type="AlphaFoldDB" id="A0A699ZPM9"/>
<accession>A0A699ZPM9</accession>